<evidence type="ECO:0000313" key="2">
    <source>
        <dbReference type="EMBL" id="SJZ46784.1"/>
    </source>
</evidence>
<name>A0A1T4KWI0_9ENTE</name>
<evidence type="ECO:0000259" key="1">
    <source>
        <dbReference type="Pfam" id="PF18813"/>
    </source>
</evidence>
<dbReference type="Proteomes" id="UP000190328">
    <property type="component" value="Unassembled WGS sequence"/>
</dbReference>
<dbReference type="AlphaFoldDB" id="A0A1T4KWI0"/>
<reference evidence="2 3" key="1">
    <citation type="submission" date="2017-02" db="EMBL/GenBank/DDBJ databases">
        <authorList>
            <person name="Peterson S.W."/>
        </authorList>
    </citation>
    <scope>NUCLEOTIDE SEQUENCE [LARGE SCALE GENOMIC DNA]</scope>
    <source>
        <strain evidence="2 3">ATCC BAA-1030</strain>
    </source>
</reference>
<dbReference type="EMBL" id="FUXI01000003">
    <property type="protein sequence ID" value="SJZ46784.1"/>
    <property type="molecule type" value="Genomic_DNA"/>
</dbReference>
<dbReference type="RefSeq" id="WP_078806392.1">
    <property type="nucleotide sequence ID" value="NZ_FUXI01000003.1"/>
</dbReference>
<protein>
    <recommendedName>
        <fullName evidence="1">Phage-Barnase-EndoU-ColicinE5/D-RelE like nuclease 4 domain-containing protein</fullName>
    </recommendedName>
</protein>
<organism evidence="2 3">
    <name type="scientific">Pilibacter termitis</name>
    <dbReference type="NCBI Taxonomy" id="263852"/>
    <lineage>
        <taxon>Bacteria</taxon>
        <taxon>Bacillati</taxon>
        <taxon>Bacillota</taxon>
        <taxon>Bacilli</taxon>
        <taxon>Lactobacillales</taxon>
        <taxon>Enterococcaceae</taxon>
        <taxon>Pilibacter</taxon>
    </lineage>
</organism>
<evidence type="ECO:0000313" key="3">
    <source>
        <dbReference type="Proteomes" id="UP000190328"/>
    </source>
</evidence>
<sequence length="252" mass="29741">MAQKRGYRAVSYTEYSRLRNYSERIYDVAKFFQDNFFNKRIFIATADRKIELFVKKENILHLLGIDYRLGTQQFWRDIKRHELQLNSIRLKDDGTTFKKLGALQHLPRLFQGVSELTEGKNFKYLKFDSSIRTPEEDLALAFVFDEHRQSYVPNSTLNLKFIEIPKGQPILAVYTIDRATKELNTLKLNPEYSLEYSPNEVVLKKKESITKEPSNLKERIAQAKQAALKHNETIQQEKLGLYQQQETRDLER</sequence>
<dbReference type="OrthoDB" id="2361603at2"/>
<accession>A0A1T4KWI0</accession>
<gene>
    <name evidence="2" type="ORF">SAMN02745116_00432</name>
</gene>
<keyword evidence="3" id="KW-1185">Reference proteome</keyword>
<dbReference type="InterPro" id="IPR041420">
    <property type="entry name" value="PBECR4"/>
</dbReference>
<feature type="domain" description="Phage-Barnase-EndoU-ColicinE5/D-RelE like nuclease 4" evidence="1">
    <location>
        <begin position="24"/>
        <end position="192"/>
    </location>
</feature>
<proteinExistence type="predicted"/>
<dbReference type="Pfam" id="PF18813">
    <property type="entry name" value="PBECR4"/>
    <property type="match status" value="1"/>
</dbReference>